<dbReference type="PANTHER" id="PTHR45627:SF9">
    <property type="entry name" value="ADENYLATE CYCLASE TYPE 7"/>
    <property type="match status" value="1"/>
</dbReference>
<feature type="transmembrane region" description="Helical" evidence="3">
    <location>
        <begin position="16"/>
        <end position="34"/>
    </location>
</feature>
<proteinExistence type="predicted"/>
<organism evidence="4 5">
    <name type="scientific">Staurois parvus</name>
    <dbReference type="NCBI Taxonomy" id="386267"/>
    <lineage>
        <taxon>Eukaryota</taxon>
        <taxon>Metazoa</taxon>
        <taxon>Chordata</taxon>
        <taxon>Craniata</taxon>
        <taxon>Vertebrata</taxon>
        <taxon>Euteleostomi</taxon>
        <taxon>Amphibia</taxon>
        <taxon>Batrachia</taxon>
        <taxon>Anura</taxon>
        <taxon>Neobatrachia</taxon>
        <taxon>Ranoidea</taxon>
        <taxon>Ranidae</taxon>
        <taxon>Staurois</taxon>
    </lineage>
</organism>
<keyword evidence="5" id="KW-1185">Reference proteome</keyword>
<dbReference type="Proteomes" id="UP001162483">
    <property type="component" value="Unassembled WGS sequence"/>
</dbReference>
<reference evidence="4" key="1">
    <citation type="submission" date="2023-05" db="EMBL/GenBank/DDBJ databases">
        <authorList>
            <person name="Stuckert A."/>
        </authorList>
    </citation>
    <scope>NUCLEOTIDE SEQUENCE</scope>
</reference>
<dbReference type="PANTHER" id="PTHR45627">
    <property type="entry name" value="ADENYLATE CYCLASE TYPE 1"/>
    <property type="match status" value="1"/>
</dbReference>
<feature type="non-terminal residue" evidence="4">
    <location>
        <position position="1"/>
    </location>
</feature>
<keyword evidence="2" id="KW-0456">Lyase</keyword>
<keyword evidence="3" id="KW-0472">Membrane</keyword>
<evidence type="ECO:0000256" key="3">
    <source>
        <dbReference type="SAM" id="Phobius"/>
    </source>
</evidence>
<protein>
    <submittedName>
        <fullName evidence="4">Uncharacterized protein</fullName>
    </submittedName>
</protein>
<evidence type="ECO:0000256" key="2">
    <source>
        <dbReference type="ARBA" id="ARBA00023239"/>
    </source>
</evidence>
<feature type="non-terminal residue" evidence="4">
    <location>
        <position position="134"/>
    </location>
</feature>
<feature type="transmembrane region" description="Helical" evidence="3">
    <location>
        <begin position="41"/>
        <end position="59"/>
    </location>
</feature>
<evidence type="ECO:0000256" key="1">
    <source>
        <dbReference type="ARBA" id="ARBA00022741"/>
    </source>
</evidence>
<keyword evidence="1" id="KW-0547">Nucleotide-binding</keyword>
<dbReference type="EMBL" id="CATNWA010015942">
    <property type="protein sequence ID" value="CAI9588258.1"/>
    <property type="molecule type" value="Genomic_DNA"/>
</dbReference>
<evidence type="ECO:0000313" key="5">
    <source>
        <dbReference type="Proteomes" id="UP001162483"/>
    </source>
</evidence>
<keyword evidence="3" id="KW-0812">Transmembrane</keyword>
<name>A0ABN9EY50_9NEOB</name>
<gene>
    <name evidence="4" type="ORF">SPARVUS_LOCUS10731737</name>
</gene>
<evidence type="ECO:0000313" key="4">
    <source>
        <dbReference type="EMBL" id="CAI9588258.1"/>
    </source>
</evidence>
<comment type="caution">
    <text evidence="4">The sequence shown here is derived from an EMBL/GenBank/DDBJ whole genome shotgun (WGS) entry which is preliminary data.</text>
</comment>
<feature type="transmembrane region" description="Helical" evidence="3">
    <location>
        <begin position="79"/>
        <end position="104"/>
    </location>
</feature>
<sequence length="134" mass="15590">CNVSSLGTHNCQSIPYYIYCCILGFIACSVFLRMSFELKMLLLFASFIVYNVIIFHTHSALFRNALPPGNSSVGIMEDLQIMSCFYLSLFFLILVLLASQVNYYSRLDCLWKKKFRKEDEEIETMENLNRILLE</sequence>
<keyword evidence="3" id="KW-1133">Transmembrane helix</keyword>
<accession>A0ABN9EY50</accession>